<keyword evidence="4 7" id="KW-0378">Hydrolase</keyword>
<dbReference type="FunFam" id="3.20.20.80:FF:000063">
    <property type="entry name" value="Beta-hexosaminidase"/>
    <property type="match status" value="1"/>
</dbReference>
<keyword evidence="5" id="KW-0325">Glycoprotein</keyword>
<evidence type="ECO:0000256" key="7">
    <source>
        <dbReference type="PIRNR" id="PIRNR001093"/>
    </source>
</evidence>
<gene>
    <name evidence="12" type="ORF">PHYEVI_LOCUS4904</name>
</gene>
<evidence type="ECO:0000256" key="2">
    <source>
        <dbReference type="ARBA" id="ARBA00006285"/>
    </source>
</evidence>
<dbReference type="Pfam" id="PF14845">
    <property type="entry name" value="Glycohydro_20b2"/>
    <property type="match status" value="1"/>
</dbReference>
<dbReference type="InterPro" id="IPR029019">
    <property type="entry name" value="HEX_eukaryotic_N"/>
</dbReference>
<keyword evidence="6 7" id="KW-0326">Glycosidase</keyword>
<dbReference type="PRINTS" id="PR00738">
    <property type="entry name" value="GLHYDRLASE20"/>
</dbReference>
<evidence type="ECO:0000256" key="1">
    <source>
        <dbReference type="ARBA" id="ARBA00001231"/>
    </source>
</evidence>
<keyword evidence="13" id="KW-1185">Reference proteome</keyword>
<dbReference type="CDD" id="cd06562">
    <property type="entry name" value="GH20_HexA_HexB-like"/>
    <property type="match status" value="1"/>
</dbReference>
<comment type="similarity">
    <text evidence="2 7">Belongs to the glycosyl hydrolase 20 family.</text>
</comment>
<dbReference type="EMBL" id="OU900095">
    <property type="protein sequence ID" value="CAG9858515.1"/>
    <property type="molecule type" value="Genomic_DNA"/>
</dbReference>
<reference evidence="12" key="1">
    <citation type="submission" date="2022-01" db="EMBL/GenBank/DDBJ databases">
        <authorList>
            <person name="King R."/>
        </authorList>
    </citation>
    <scope>NUCLEOTIDE SEQUENCE</scope>
</reference>
<dbReference type="InterPro" id="IPR015883">
    <property type="entry name" value="Glyco_hydro_20_cat"/>
</dbReference>
<dbReference type="OrthoDB" id="428480at2759"/>
<dbReference type="Proteomes" id="UP001153712">
    <property type="component" value="Chromosome 2"/>
</dbReference>
<evidence type="ECO:0000313" key="13">
    <source>
        <dbReference type="Proteomes" id="UP001153712"/>
    </source>
</evidence>
<keyword evidence="9" id="KW-1133">Transmembrane helix</keyword>
<accession>A0A9N9XQW0</accession>
<dbReference type="GO" id="GO:0005886">
    <property type="term" value="C:plasma membrane"/>
    <property type="evidence" value="ECO:0007669"/>
    <property type="project" value="TreeGrafter"/>
</dbReference>
<dbReference type="GO" id="GO:0016231">
    <property type="term" value="F:beta-N-acetylglucosaminidase activity"/>
    <property type="evidence" value="ECO:0007669"/>
    <property type="project" value="TreeGrafter"/>
</dbReference>
<dbReference type="Pfam" id="PF00728">
    <property type="entry name" value="Glyco_hydro_20"/>
    <property type="match status" value="1"/>
</dbReference>
<dbReference type="InterPro" id="IPR025705">
    <property type="entry name" value="Beta_hexosaminidase_sua/sub"/>
</dbReference>
<sequence length="612" mass="68886">MIFHIITANGTYYLFICAILSLFYTITYAHSKPAWTWECQKHSCQKRRITENTTSISSLAACRFFCSDSAAIWPKPTGEFSVGDHLIKINYNLITAVSNAPTSALLFEAIKEFKDDIKSTITSRVSPGGVCVFITLSISDSITTKLTLETPEGYTLKIAQSKAGCINVKIKAITFFGARNGLQTLTQLIVYDNFRNELLLTNSAFITDEPAFAHRGICLDTSRNFITVPAIKRTIKAMGASKLNTFHWHLTDSVSFPYESKSRPELSWIGAYDPSKTYSRSDVKDIVDYARARGVKVVPEFDAPAHVGEGWQDTGFLVCFNAQPWQKFCMEPPCGQFDPTKEALYDAIEDVYGDMLEQFDPDVFHIGGDEVSFKCWNNSASIIEWMRGKGWNNTEQDFIKLWNHFQANALERLYKKAGRDIPVVIWSSTLTQQAYLVDSLPKEKYIIQVWTTSNDDQIKQLLDNGYKIILSNYDALYMDCGLGSWYAFGSYKSGINISNNWCSPYIGWQKVYENKPSAIAGEKGDQVLGAEAALWTEQTDSLSIDGRLWPRAAALAEVLWSNPSTGWAAAEDRFLIHRERLVLMGIEADAVEPEWCSQNEDNCRIGSQFNTV</sequence>
<name>A0A9N9XQW0_PHYSR</name>
<dbReference type="GO" id="GO:0005975">
    <property type="term" value="P:carbohydrate metabolic process"/>
    <property type="evidence" value="ECO:0007669"/>
    <property type="project" value="InterPro"/>
</dbReference>
<dbReference type="PANTHER" id="PTHR22600:SF26">
    <property type="entry name" value="BETA-N-ACETYLHEXOSAMINIDASE"/>
    <property type="match status" value="1"/>
</dbReference>
<dbReference type="AlphaFoldDB" id="A0A9N9XQW0"/>
<dbReference type="SUPFAM" id="SSF55545">
    <property type="entry name" value="beta-N-acetylhexosaminidase-like domain"/>
    <property type="match status" value="1"/>
</dbReference>
<dbReference type="EC" id="3.2.1.52" evidence="7"/>
<feature type="transmembrane region" description="Helical" evidence="9">
    <location>
        <begin position="12"/>
        <end position="31"/>
    </location>
</feature>
<comment type="catalytic activity">
    <reaction evidence="1 7">
        <text>Hydrolysis of terminal non-reducing N-acetyl-D-hexosamine residues in N-acetyl-beta-D-hexosaminides.</text>
        <dbReference type="EC" id="3.2.1.52"/>
    </reaction>
</comment>
<dbReference type="InterPro" id="IPR017853">
    <property type="entry name" value="GH"/>
</dbReference>
<evidence type="ECO:0000256" key="4">
    <source>
        <dbReference type="ARBA" id="ARBA00022801"/>
    </source>
</evidence>
<feature type="active site" description="Proton donor" evidence="8">
    <location>
        <position position="370"/>
    </location>
</feature>
<feature type="domain" description="Glycoside hydrolase family 20 catalytic" evidence="10">
    <location>
        <begin position="212"/>
        <end position="562"/>
    </location>
</feature>
<evidence type="ECO:0000259" key="10">
    <source>
        <dbReference type="Pfam" id="PF00728"/>
    </source>
</evidence>
<proteinExistence type="inferred from homology"/>
<dbReference type="Gene3D" id="3.30.379.10">
    <property type="entry name" value="Chitobiase/beta-hexosaminidase domain 2-like"/>
    <property type="match status" value="1"/>
</dbReference>
<evidence type="ECO:0000256" key="6">
    <source>
        <dbReference type="ARBA" id="ARBA00023295"/>
    </source>
</evidence>
<evidence type="ECO:0000256" key="9">
    <source>
        <dbReference type="SAM" id="Phobius"/>
    </source>
</evidence>
<feature type="domain" description="Beta-hexosaminidase eukaryotic type N-terminal" evidence="11">
    <location>
        <begin position="72"/>
        <end position="188"/>
    </location>
</feature>
<keyword evidence="9" id="KW-0812">Transmembrane</keyword>
<evidence type="ECO:0000256" key="3">
    <source>
        <dbReference type="ARBA" id="ARBA00022729"/>
    </source>
</evidence>
<dbReference type="GO" id="GO:0030203">
    <property type="term" value="P:glycosaminoglycan metabolic process"/>
    <property type="evidence" value="ECO:0007669"/>
    <property type="project" value="TreeGrafter"/>
</dbReference>
<dbReference type="InterPro" id="IPR029018">
    <property type="entry name" value="Hex-like_dom2"/>
</dbReference>
<evidence type="ECO:0000313" key="12">
    <source>
        <dbReference type="EMBL" id="CAG9858515.1"/>
    </source>
</evidence>
<keyword evidence="3" id="KW-0732">Signal</keyword>
<evidence type="ECO:0000256" key="8">
    <source>
        <dbReference type="PIRSR" id="PIRSR001093-1"/>
    </source>
</evidence>
<keyword evidence="9" id="KW-0472">Membrane</keyword>
<evidence type="ECO:0000256" key="5">
    <source>
        <dbReference type="ARBA" id="ARBA00023180"/>
    </source>
</evidence>
<dbReference type="PANTHER" id="PTHR22600">
    <property type="entry name" value="BETA-HEXOSAMINIDASE"/>
    <property type="match status" value="1"/>
</dbReference>
<dbReference type="Gene3D" id="3.20.20.80">
    <property type="entry name" value="Glycosidases"/>
    <property type="match status" value="1"/>
</dbReference>
<dbReference type="PIRSF" id="PIRSF001093">
    <property type="entry name" value="B-hxosamndse_ab_euk"/>
    <property type="match status" value="1"/>
</dbReference>
<dbReference type="SUPFAM" id="SSF51445">
    <property type="entry name" value="(Trans)glycosidases"/>
    <property type="match status" value="1"/>
</dbReference>
<evidence type="ECO:0000259" key="11">
    <source>
        <dbReference type="Pfam" id="PF14845"/>
    </source>
</evidence>
<organism evidence="12 13">
    <name type="scientific">Phyllotreta striolata</name>
    <name type="common">Striped flea beetle</name>
    <name type="synonym">Crioceris striolata</name>
    <dbReference type="NCBI Taxonomy" id="444603"/>
    <lineage>
        <taxon>Eukaryota</taxon>
        <taxon>Metazoa</taxon>
        <taxon>Ecdysozoa</taxon>
        <taxon>Arthropoda</taxon>
        <taxon>Hexapoda</taxon>
        <taxon>Insecta</taxon>
        <taxon>Pterygota</taxon>
        <taxon>Neoptera</taxon>
        <taxon>Endopterygota</taxon>
        <taxon>Coleoptera</taxon>
        <taxon>Polyphaga</taxon>
        <taxon>Cucujiformia</taxon>
        <taxon>Chrysomeloidea</taxon>
        <taxon>Chrysomelidae</taxon>
        <taxon>Galerucinae</taxon>
        <taxon>Alticini</taxon>
        <taxon>Phyllotreta</taxon>
    </lineage>
</organism>
<protein>
    <recommendedName>
        <fullName evidence="7">Beta-hexosaminidase</fullName>
        <ecNumber evidence="7">3.2.1.52</ecNumber>
    </recommendedName>
</protein>